<protein>
    <recommendedName>
        <fullName evidence="4">C2H2-type domain-containing protein</fullName>
    </recommendedName>
</protein>
<dbReference type="AlphaFoldDB" id="A0A0S4R2X4"/>
<name>A0A0S4R2X4_9ACTN</name>
<proteinExistence type="predicted"/>
<accession>A0A0S4R2X4</accession>
<evidence type="ECO:0008006" key="4">
    <source>
        <dbReference type="Google" id="ProtNLM"/>
    </source>
</evidence>
<evidence type="ECO:0000313" key="2">
    <source>
        <dbReference type="EMBL" id="CUU61114.1"/>
    </source>
</evidence>
<organism evidence="2 3">
    <name type="scientific">Parafrankia irregularis</name>
    <dbReference type="NCBI Taxonomy" id="795642"/>
    <lineage>
        <taxon>Bacteria</taxon>
        <taxon>Bacillati</taxon>
        <taxon>Actinomycetota</taxon>
        <taxon>Actinomycetes</taxon>
        <taxon>Frankiales</taxon>
        <taxon>Frankiaceae</taxon>
        <taxon>Parafrankia</taxon>
    </lineage>
</organism>
<evidence type="ECO:0000256" key="1">
    <source>
        <dbReference type="SAM" id="MobiDB-lite"/>
    </source>
</evidence>
<dbReference type="RefSeq" id="WP_278184689.1">
    <property type="nucleotide sequence ID" value="NZ_FAOZ01000057.1"/>
</dbReference>
<feature type="region of interest" description="Disordered" evidence="1">
    <location>
        <begin position="19"/>
        <end position="40"/>
    </location>
</feature>
<dbReference type="EMBL" id="FAOZ01000057">
    <property type="protein sequence ID" value="CUU61114.1"/>
    <property type="molecule type" value="Genomic_DNA"/>
</dbReference>
<sequence>MAAHTHTCSDCGSKLTASSAAELAQHKQTHRQVVHGSLNR</sequence>
<keyword evidence="3" id="KW-1185">Reference proteome</keyword>
<evidence type="ECO:0000313" key="3">
    <source>
        <dbReference type="Proteomes" id="UP000198802"/>
    </source>
</evidence>
<dbReference type="Proteomes" id="UP000198802">
    <property type="component" value="Unassembled WGS sequence"/>
</dbReference>
<reference evidence="3" key="1">
    <citation type="submission" date="2015-11" db="EMBL/GenBank/DDBJ databases">
        <authorList>
            <person name="Varghese N."/>
        </authorList>
    </citation>
    <scope>NUCLEOTIDE SEQUENCE [LARGE SCALE GENOMIC DNA]</scope>
    <source>
        <strain evidence="3">DSM 45899</strain>
    </source>
</reference>
<gene>
    <name evidence="2" type="ORF">Ga0074812_1574</name>
</gene>